<dbReference type="InterPro" id="IPR050208">
    <property type="entry name" value="MHC_class-I_related"/>
</dbReference>
<dbReference type="Proteomes" id="UP000007648">
    <property type="component" value="Unassembled WGS sequence"/>
</dbReference>
<dbReference type="eggNOG" id="ENOG502RTZ5">
    <property type="taxonomic scope" value="Eukaryota"/>
</dbReference>
<keyword evidence="8 20" id="KW-1133">Transmembrane helix</keyword>
<dbReference type="GeneTree" id="ENSGT01120000271828"/>
<dbReference type="Gene3D" id="2.60.40.10">
    <property type="entry name" value="Immunoglobulins"/>
    <property type="match status" value="1"/>
</dbReference>
<evidence type="ECO:0000256" key="4">
    <source>
        <dbReference type="ARBA" id="ARBA00022475"/>
    </source>
</evidence>
<feature type="compositionally biased region" description="Polar residues" evidence="19">
    <location>
        <begin position="57"/>
        <end position="68"/>
    </location>
</feature>
<dbReference type="InterPro" id="IPR037055">
    <property type="entry name" value="MHC_I-like_Ag-recog_sf"/>
</dbReference>
<keyword evidence="10" id="KW-1015">Disulfide bond</keyword>
<dbReference type="InterPro" id="IPR003006">
    <property type="entry name" value="Ig/MHC_CS"/>
</dbReference>
<feature type="compositionally biased region" description="Basic and acidic residues" evidence="19">
    <location>
        <begin position="134"/>
        <end position="144"/>
    </location>
</feature>
<feature type="transmembrane region" description="Helical" evidence="20">
    <location>
        <begin position="476"/>
        <end position="498"/>
    </location>
</feature>
<dbReference type="Gene3D" id="3.30.500.10">
    <property type="entry name" value="MHC class I-like antigen recognition-like"/>
    <property type="match status" value="1"/>
</dbReference>
<keyword evidence="4" id="KW-1003">Cell membrane</keyword>
<evidence type="ECO:0000256" key="19">
    <source>
        <dbReference type="SAM" id="MobiDB-lite"/>
    </source>
</evidence>
<comment type="subcellular location">
    <subcellularLocation>
        <location evidence="1">Cell membrane</location>
        <topology evidence="1">Single-pass type I membrane protein</topology>
    </subcellularLocation>
    <subcellularLocation>
        <location evidence="2">Endosome membrane</location>
    </subcellularLocation>
</comment>
<dbReference type="Pfam" id="PF07654">
    <property type="entry name" value="C1-set"/>
    <property type="match status" value="1"/>
</dbReference>
<dbReference type="InterPro" id="IPR036179">
    <property type="entry name" value="Ig-like_dom_sf"/>
</dbReference>
<dbReference type="PROSITE" id="PS00290">
    <property type="entry name" value="IG_MHC"/>
    <property type="match status" value="1"/>
</dbReference>
<evidence type="ECO:0000256" key="8">
    <source>
        <dbReference type="ARBA" id="ARBA00022989"/>
    </source>
</evidence>
<keyword evidence="9 20" id="KW-0472">Membrane</keyword>
<reference evidence="22" key="3">
    <citation type="submission" date="2025-09" db="UniProtKB">
        <authorList>
            <consortium name="Ensembl"/>
        </authorList>
    </citation>
    <scope>IDENTIFICATION</scope>
</reference>
<dbReference type="GO" id="GO:0010008">
    <property type="term" value="C:endosome membrane"/>
    <property type="evidence" value="ECO:0007669"/>
    <property type="project" value="UniProtKB-SubCell"/>
</dbReference>
<protein>
    <recommendedName>
        <fullName evidence="14">IgG receptor FcRn large subunit p51</fullName>
    </recommendedName>
    <alternativeName>
        <fullName evidence="16">IgG Fc fragment receptor transporter alpha chain</fullName>
    </alternativeName>
    <alternativeName>
        <fullName evidence="15">Neonatal Fc receptor</fullName>
    </alternativeName>
</protein>
<dbReference type="PANTHER" id="PTHR16675:SF3">
    <property type="entry name" value="IGG RECEPTOR FCRN LARGE SUBUNIT P51"/>
    <property type="match status" value="1"/>
</dbReference>
<dbReference type="Pfam" id="PF00129">
    <property type="entry name" value="MHC_I"/>
    <property type="match status" value="1"/>
</dbReference>
<evidence type="ECO:0000313" key="22">
    <source>
        <dbReference type="Ensembl" id="ENSSHAP00000005532.2"/>
    </source>
</evidence>
<dbReference type="InterPro" id="IPR011161">
    <property type="entry name" value="MHC_I-like_Ag-recog"/>
</dbReference>
<dbReference type="Ensembl" id="ENSSHAT00000005586.2">
    <property type="protein sequence ID" value="ENSSHAP00000005532.2"/>
    <property type="gene ID" value="ENSSHAG00000004834.2"/>
</dbReference>
<evidence type="ECO:0000256" key="10">
    <source>
        <dbReference type="ARBA" id="ARBA00023157"/>
    </source>
</evidence>
<gene>
    <name evidence="22" type="primary">FCGRT</name>
</gene>
<evidence type="ECO:0000259" key="21">
    <source>
        <dbReference type="PROSITE" id="PS50835"/>
    </source>
</evidence>
<evidence type="ECO:0000256" key="18">
    <source>
        <dbReference type="ARBA" id="ARBA00046902"/>
    </source>
</evidence>
<evidence type="ECO:0000256" key="14">
    <source>
        <dbReference type="ARBA" id="ARBA00040486"/>
    </source>
</evidence>
<comment type="function">
    <text evidence="17">Cell surface receptor that transfers passive humoral immunity from the mother to the newborn. Binds to the Fc region of monomeric immunoglobulin gamma and mediates its selective uptake from milk. IgG in the milk is bound at the apical surface of the intestinal epithelium. The resultant FcRn-IgG complexes are transcytosed across the intestinal epithelium and IgG is released from FcRn into blood or tissue fluids. Throughout life, contributes to effective humoral immunity by recycling IgG and extending its half-life in the circulation. Mechanistically, monomeric IgG binding to FcRn in acidic endosomes of endothelial and hematopoietic cells recycles IgG to the cell surface where it is released into the circulation. In addition of IgG, regulates homeostasis of the other most abundant circulating protein albumin/ALB.</text>
</comment>
<dbReference type="InterPro" id="IPR013783">
    <property type="entry name" value="Ig-like_fold"/>
</dbReference>
<dbReference type="InterPro" id="IPR007110">
    <property type="entry name" value="Ig-like_dom"/>
</dbReference>
<dbReference type="GO" id="GO:0006955">
    <property type="term" value="P:immune response"/>
    <property type="evidence" value="ECO:0007669"/>
    <property type="project" value="TreeGrafter"/>
</dbReference>
<evidence type="ECO:0000256" key="20">
    <source>
        <dbReference type="SAM" id="Phobius"/>
    </source>
</evidence>
<dbReference type="InParanoid" id="G3VQS7"/>
<dbReference type="SUPFAM" id="SSF48726">
    <property type="entry name" value="Immunoglobulin"/>
    <property type="match status" value="1"/>
</dbReference>
<reference evidence="22" key="2">
    <citation type="submission" date="2025-08" db="UniProtKB">
        <authorList>
            <consortium name="Ensembl"/>
        </authorList>
    </citation>
    <scope>IDENTIFICATION</scope>
</reference>
<dbReference type="FunCoup" id="G3VQS7">
    <property type="interactions" value="36"/>
</dbReference>
<evidence type="ECO:0000256" key="5">
    <source>
        <dbReference type="ARBA" id="ARBA00022692"/>
    </source>
</evidence>
<dbReference type="GO" id="GO:0009897">
    <property type="term" value="C:external side of plasma membrane"/>
    <property type="evidence" value="ECO:0007669"/>
    <property type="project" value="TreeGrafter"/>
</dbReference>
<keyword evidence="7" id="KW-0967">Endosome</keyword>
<evidence type="ECO:0000256" key="2">
    <source>
        <dbReference type="ARBA" id="ARBA00004608"/>
    </source>
</evidence>
<dbReference type="FunFam" id="3.30.500.10:FF:000003">
    <property type="entry name" value="IgG receptor FcRn large subunit p51"/>
    <property type="match status" value="1"/>
</dbReference>
<dbReference type="PANTHER" id="PTHR16675">
    <property type="entry name" value="MHC CLASS I-RELATED"/>
    <property type="match status" value="1"/>
</dbReference>
<keyword evidence="13" id="KW-0393">Immunoglobulin domain</keyword>
<dbReference type="HOGENOM" id="CLU_047501_7_0_1"/>
<evidence type="ECO:0000256" key="9">
    <source>
        <dbReference type="ARBA" id="ARBA00023136"/>
    </source>
</evidence>
<dbReference type="STRING" id="9305.ENSSHAP00000005532"/>
<evidence type="ECO:0000256" key="16">
    <source>
        <dbReference type="ARBA" id="ARBA00041407"/>
    </source>
</evidence>
<reference evidence="22 23" key="1">
    <citation type="journal article" date="2011" name="Proc. Natl. Acad. Sci. U.S.A.">
        <title>Genetic diversity and population structure of the endangered marsupial Sarcophilus harrisii (Tasmanian devil).</title>
        <authorList>
            <person name="Miller W."/>
            <person name="Hayes V.M."/>
            <person name="Ratan A."/>
            <person name="Petersen D.C."/>
            <person name="Wittekindt N.E."/>
            <person name="Miller J."/>
            <person name="Walenz B."/>
            <person name="Knight J."/>
            <person name="Qi J."/>
            <person name="Zhao F."/>
            <person name="Wang Q."/>
            <person name="Bedoya-Reina O.C."/>
            <person name="Katiyar N."/>
            <person name="Tomsho L.P."/>
            <person name="Kasson L.M."/>
            <person name="Hardie R.A."/>
            <person name="Woodbridge P."/>
            <person name="Tindall E.A."/>
            <person name="Bertelsen M.F."/>
            <person name="Dixon D."/>
            <person name="Pyecroft S."/>
            <person name="Helgen K.M."/>
            <person name="Lesk A.M."/>
            <person name="Pringle T.H."/>
            <person name="Patterson N."/>
            <person name="Zhang Y."/>
            <person name="Kreiss A."/>
            <person name="Woods G.M."/>
            <person name="Jones M.E."/>
            <person name="Schuster S.C."/>
        </authorList>
    </citation>
    <scope>NUCLEOTIDE SEQUENCE [LARGE SCALE GENOMIC DNA]</scope>
</reference>
<dbReference type="PROSITE" id="PS50835">
    <property type="entry name" value="IG_LIKE"/>
    <property type="match status" value="1"/>
</dbReference>
<evidence type="ECO:0000256" key="1">
    <source>
        <dbReference type="ARBA" id="ARBA00004251"/>
    </source>
</evidence>
<evidence type="ECO:0000256" key="11">
    <source>
        <dbReference type="ARBA" id="ARBA00023170"/>
    </source>
</evidence>
<keyword evidence="11" id="KW-0675">Receptor</keyword>
<dbReference type="SMART" id="SM00407">
    <property type="entry name" value="IGc1"/>
    <property type="match status" value="1"/>
</dbReference>
<comment type="similarity">
    <text evidence="3">Belongs to the immunoglobulin superfamily.</text>
</comment>
<name>G3VQS7_SARHA</name>
<evidence type="ECO:0000256" key="17">
    <source>
        <dbReference type="ARBA" id="ARBA00046029"/>
    </source>
</evidence>
<dbReference type="GO" id="GO:0030881">
    <property type="term" value="F:beta-2-microglobulin binding"/>
    <property type="evidence" value="ECO:0007669"/>
    <property type="project" value="TreeGrafter"/>
</dbReference>
<evidence type="ECO:0000256" key="12">
    <source>
        <dbReference type="ARBA" id="ARBA00023180"/>
    </source>
</evidence>
<keyword evidence="23" id="KW-1185">Reference proteome</keyword>
<evidence type="ECO:0000256" key="7">
    <source>
        <dbReference type="ARBA" id="ARBA00022753"/>
    </source>
</evidence>
<feature type="compositionally biased region" description="Pro residues" evidence="19">
    <location>
        <begin position="1"/>
        <end position="15"/>
    </location>
</feature>
<keyword evidence="12" id="KW-0325">Glycoprotein</keyword>
<dbReference type="InterPro" id="IPR003597">
    <property type="entry name" value="Ig_C1-set"/>
</dbReference>
<evidence type="ECO:0000256" key="15">
    <source>
        <dbReference type="ARBA" id="ARBA00041280"/>
    </source>
</evidence>
<keyword evidence="6" id="KW-0732">Signal</keyword>
<accession>G3VQS7</accession>
<dbReference type="SUPFAM" id="SSF54452">
    <property type="entry name" value="MHC antigen-recognition domain"/>
    <property type="match status" value="1"/>
</dbReference>
<dbReference type="InterPro" id="IPR011162">
    <property type="entry name" value="MHC_I/II-like_Ag-recog"/>
</dbReference>
<feature type="region of interest" description="Disordered" evidence="19">
    <location>
        <begin position="134"/>
        <end position="165"/>
    </location>
</feature>
<keyword evidence="5 20" id="KW-0812">Transmembrane</keyword>
<dbReference type="AlphaFoldDB" id="G3VQS7"/>
<evidence type="ECO:0000256" key="3">
    <source>
        <dbReference type="ARBA" id="ARBA00008637"/>
    </source>
</evidence>
<evidence type="ECO:0000256" key="13">
    <source>
        <dbReference type="ARBA" id="ARBA00023319"/>
    </source>
</evidence>
<feature type="domain" description="Ig-like" evidence="21">
    <location>
        <begin position="374"/>
        <end position="461"/>
    </location>
</feature>
<evidence type="ECO:0000256" key="6">
    <source>
        <dbReference type="ARBA" id="ARBA00022729"/>
    </source>
</evidence>
<sequence>GQAEPPAPSPPPAAPRCPSGGQGWHPTGEAGPLTLGTQLSLRARSPTPYGTLGGQGNFSLDGQFSPVSAHSERGSGPGAIPGTEAGRGWGARADGAAGQRKRERPELQPGWAGCGGSRTREGKCATSVTRVLGQRERGGPDRAARAGADFGAPRGGGESGCPSRRDRTVSRWEVPLLSPRISPSWCCWCSRCPGVLSAGTPSLFYQLTAVSSAPRGTPKVWGSGWLGPQLFLTYSSGGNAEPWGAWRWEPQEAWFWEEETWYLKKQERLLQEALRVSKEGAQIFQGLMGCQLKPDNSSQPTARFALDGADLLTFDPTRRDWFGHSVEASNVRNNWLNESQLAEKVAEFLLITCPQRLKSHLQRGKHNFQWKEAPEVRAGSHVGPGAVWSTLSCQAFFFFPPELELKFFREGKPVAELSPGLEPWPNGDGTFHSRGTLQVPSGDEALYSCTVQHPALTESITVNFETPGRLPLPVRVSLVAGSVLFLACLAAVVACMIYRKRGGRPALWIFRRRRAGDDVGALLSAPGSAQDSSS</sequence>
<dbReference type="CDD" id="cd07698">
    <property type="entry name" value="IgC1_MHC_I_alpha3"/>
    <property type="match status" value="1"/>
</dbReference>
<comment type="subunit">
    <text evidence="18">FcRn complex consists of two subunits: p51, and p14 which is equivalent to beta-2-microglobulin. It forms an MHC class I-like heterodimer. Interacts with albumin/ALB; this interaction regulates ALB homeostasis.</text>
</comment>
<feature type="region of interest" description="Disordered" evidence="19">
    <location>
        <begin position="1"/>
        <end position="119"/>
    </location>
</feature>
<proteinExistence type="inferred from homology"/>
<feature type="compositionally biased region" description="Gly residues" evidence="19">
    <location>
        <begin position="75"/>
        <end position="89"/>
    </location>
</feature>
<organism evidence="22 23">
    <name type="scientific">Sarcophilus harrisii</name>
    <name type="common">Tasmanian devil</name>
    <name type="synonym">Sarcophilus laniarius</name>
    <dbReference type="NCBI Taxonomy" id="9305"/>
    <lineage>
        <taxon>Eukaryota</taxon>
        <taxon>Metazoa</taxon>
        <taxon>Chordata</taxon>
        <taxon>Craniata</taxon>
        <taxon>Vertebrata</taxon>
        <taxon>Euteleostomi</taxon>
        <taxon>Mammalia</taxon>
        <taxon>Metatheria</taxon>
        <taxon>Dasyuromorphia</taxon>
        <taxon>Dasyuridae</taxon>
        <taxon>Sarcophilus</taxon>
    </lineage>
</organism>
<dbReference type="GO" id="GO:0005615">
    <property type="term" value="C:extracellular space"/>
    <property type="evidence" value="ECO:0007669"/>
    <property type="project" value="TreeGrafter"/>
</dbReference>
<evidence type="ECO:0000313" key="23">
    <source>
        <dbReference type="Proteomes" id="UP000007648"/>
    </source>
</evidence>